<dbReference type="EMBL" id="FCNX02000012">
    <property type="protein sequence ID" value="SAK86761.1"/>
    <property type="molecule type" value="Genomic_DNA"/>
</dbReference>
<dbReference type="InterPro" id="IPR036165">
    <property type="entry name" value="YefM-like_sf"/>
</dbReference>
<dbReference type="Pfam" id="PF02604">
    <property type="entry name" value="PhdYeFM_antitox"/>
    <property type="match status" value="1"/>
</dbReference>
<evidence type="ECO:0000256" key="1">
    <source>
        <dbReference type="ARBA" id="ARBA00009981"/>
    </source>
</evidence>
<evidence type="ECO:0000313" key="3">
    <source>
        <dbReference type="EMBL" id="SAK86761.1"/>
    </source>
</evidence>
<dbReference type="PANTHER" id="PTHR35377">
    <property type="entry name" value="ANTITOXIN VAPB49-RELATED-RELATED"/>
    <property type="match status" value="1"/>
</dbReference>
<dbReference type="AlphaFoldDB" id="A0A158CX20"/>
<dbReference type="SUPFAM" id="SSF143120">
    <property type="entry name" value="YefM-like"/>
    <property type="match status" value="1"/>
</dbReference>
<dbReference type="PANTHER" id="PTHR35377:SF4">
    <property type="entry name" value="PREVENT-HOST-DEATH FAMILY PROTEIN"/>
    <property type="match status" value="1"/>
</dbReference>
<dbReference type="RefSeq" id="WP_061136740.1">
    <property type="nucleotide sequence ID" value="NZ_FCNX02000012.1"/>
</dbReference>
<dbReference type="STRING" id="1777138.AWB77_04648"/>
<dbReference type="InterPro" id="IPR006442">
    <property type="entry name" value="Antitoxin_Phd/YefM"/>
</dbReference>
<sequence length="77" mass="8301">MQTVNIHEAKSQLSRLIEAAVSGEEVVIAKAGTPVVRLVSVEQKPKLRLGLMKGKITIADDFDAPLADEVLATFEGR</sequence>
<comment type="caution">
    <text evidence="3">The sequence shown here is derived from an EMBL/GenBank/DDBJ whole genome shotgun (WGS) entry which is preliminary data.</text>
</comment>
<gene>
    <name evidence="3" type="ORF">AWB77_04648</name>
</gene>
<evidence type="ECO:0000313" key="4">
    <source>
        <dbReference type="Proteomes" id="UP000054903"/>
    </source>
</evidence>
<dbReference type="Proteomes" id="UP000054903">
    <property type="component" value="Unassembled WGS sequence"/>
</dbReference>
<name>A0A158CX20_9BURK</name>
<proteinExistence type="inferred from homology"/>
<reference evidence="3" key="1">
    <citation type="submission" date="2016-01" db="EMBL/GenBank/DDBJ databases">
        <authorList>
            <person name="Peeters C."/>
        </authorList>
    </citation>
    <scope>NUCLEOTIDE SEQUENCE</scope>
    <source>
        <strain evidence="3">LMG 29320</strain>
    </source>
</reference>
<dbReference type="NCBIfam" id="TIGR01552">
    <property type="entry name" value="phd_fam"/>
    <property type="match status" value="1"/>
</dbReference>
<accession>A0A158CX20</accession>
<evidence type="ECO:0000256" key="2">
    <source>
        <dbReference type="RuleBase" id="RU362080"/>
    </source>
</evidence>
<comment type="similarity">
    <text evidence="1 2">Belongs to the phD/YefM antitoxin family.</text>
</comment>
<keyword evidence="4" id="KW-1185">Reference proteome</keyword>
<dbReference type="Gene3D" id="3.40.1620.10">
    <property type="entry name" value="YefM-like domain"/>
    <property type="match status" value="1"/>
</dbReference>
<dbReference type="InterPro" id="IPR051416">
    <property type="entry name" value="phD-YefM_TA_antitoxins"/>
</dbReference>
<comment type="function">
    <text evidence="2">Antitoxin component of a type II toxin-antitoxin (TA) system.</text>
</comment>
<organism evidence="3 4">
    <name type="scientific">Caballeronia fortuita</name>
    <dbReference type="NCBI Taxonomy" id="1777138"/>
    <lineage>
        <taxon>Bacteria</taxon>
        <taxon>Pseudomonadati</taxon>
        <taxon>Pseudomonadota</taxon>
        <taxon>Betaproteobacteria</taxon>
        <taxon>Burkholderiales</taxon>
        <taxon>Burkholderiaceae</taxon>
        <taxon>Caballeronia</taxon>
    </lineage>
</organism>
<protein>
    <recommendedName>
        <fullName evidence="2">Antitoxin</fullName>
    </recommendedName>
</protein>
<dbReference type="OrthoDB" id="9800503at2"/>